<evidence type="ECO:0000256" key="2">
    <source>
        <dbReference type="ARBA" id="ARBA00012588"/>
    </source>
</evidence>
<dbReference type="Gene3D" id="3.40.50.2000">
    <property type="entry name" value="Glycogen Phosphorylase B"/>
    <property type="match status" value="1"/>
</dbReference>
<feature type="domain" description="Starch synthase catalytic" evidence="5">
    <location>
        <begin position="9"/>
        <end position="86"/>
    </location>
</feature>
<evidence type="ECO:0000259" key="5">
    <source>
        <dbReference type="Pfam" id="PF08323"/>
    </source>
</evidence>
<reference evidence="6 7" key="1">
    <citation type="submission" date="2019-11" db="EMBL/GenBank/DDBJ databases">
        <title>Genome-resolved metagenomics to study the prevalence of co-infection and intraspecific heterogeneity among plant pathogen metapopulations.</title>
        <authorList>
            <person name="Newberry E."/>
            <person name="Bhandari R."/>
            <person name="Kemble J."/>
            <person name="Sikora E."/>
            <person name="Potnis N."/>
        </authorList>
    </citation>
    <scope>NUCLEOTIDE SEQUENCE [LARGE SCALE GENOMIC DNA]</scope>
    <source>
        <strain evidence="6">Xp_Tom_Tuscaloosa_18b</strain>
    </source>
</reference>
<name>A0A7X5N4B2_XANPE</name>
<organism evidence="6 7">
    <name type="scientific">Xanthomonas perforans</name>
    <dbReference type="NCBI Taxonomy" id="442694"/>
    <lineage>
        <taxon>Bacteria</taxon>
        <taxon>Pseudomonadati</taxon>
        <taxon>Pseudomonadota</taxon>
        <taxon>Gammaproteobacteria</taxon>
        <taxon>Lysobacterales</taxon>
        <taxon>Lysobacteraceae</taxon>
        <taxon>Xanthomonas</taxon>
    </lineage>
</organism>
<keyword evidence="3" id="KW-0328">Glycosyltransferase</keyword>
<dbReference type="EMBL" id="JAAGYU010002392">
    <property type="protein sequence ID" value="NEL81251.1"/>
    <property type="molecule type" value="Genomic_DNA"/>
</dbReference>
<dbReference type="PANTHER" id="PTHR45825:SF8">
    <property type="entry name" value="GLYCOGEN SYNTHASE"/>
    <property type="match status" value="1"/>
</dbReference>
<gene>
    <name evidence="6" type="ORF">G3W61_33880</name>
</gene>
<dbReference type="Proteomes" id="UP000471082">
    <property type="component" value="Unassembled WGS sequence"/>
</dbReference>
<sequence>AAQIAAGHAGLGWKPRLLHLNDWPCALAAAYVRWSGGNTPCLLTIHNLAYQGLVPYSMASALGIPAERVAELEFYGQMSFLRGGIVN</sequence>
<dbReference type="Pfam" id="PF08323">
    <property type="entry name" value="Glyco_transf_5"/>
    <property type="match status" value="1"/>
</dbReference>
<dbReference type="PANTHER" id="PTHR45825">
    <property type="entry name" value="GRANULE-BOUND STARCH SYNTHASE 1, CHLOROPLASTIC/AMYLOPLASTIC"/>
    <property type="match status" value="1"/>
</dbReference>
<protein>
    <recommendedName>
        <fullName evidence="2">starch synthase</fullName>
        <ecNumber evidence="2">2.4.1.21</ecNumber>
    </recommendedName>
</protein>
<evidence type="ECO:0000313" key="6">
    <source>
        <dbReference type="EMBL" id="NEL81251.1"/>
    </source>
</evidence>
<feature type="non-terminal residue" evidence="6">
    <location>
        <position position="1"/>
    </location>
</feature>
<evidence type="ECO:0000256" key="3">
    <source>
        <dbReference type="ARBA" id="ARBA00022676"/>
    </source>
</evidence>
<keyword evidence="4" id="KW-0808">Transferase</keyword>
<dbReference type="InterPro" id="IPR013534">
    <property type="entry name" value="Starch_synth_cat_dom"/>
</dbReference>
<dbReference type="GO" id="GO:0009011">
    <property type="term" value="F:alpha-1,4-glucan glucosyltransferase (ADP-glucose donor) activity"/>
    <property type="evidence" value="ECO:0007669"/>
    <property type="project" value="UniProtKB-EC"/>
</dbReference>
<feature type="non-terminal residue" evidence="6">
    <location>
        <position position="87"/>
    </location>
</feature>
<dbReference type="EC" id="2.4.1.21" evidence="2"/>
<evidence type="ECO:0000313" key="7">
    <source>
        <dbReference type="Proteomes" id="UP000471082"/>
    </source>
</evidence>
<accession>A0A7X5N4B2</accession>
<dbReference type="AlphaFoldDB" id="A0A7X5N4B2"/>
<dbReference type="SUPFAM" id="SSF53756">
    <property type="entry name" value="UDP-Glycosyltransferase/glycogen phosphorylase"/>
    <property type="match status" value="1"/>
</dbReference>
<comment type="catalytic activity">
    <reaction evidence="1">
        <text>[(1-&gt;4)-alpha-D-glucosyl](n) + ADP-alpha-D-glucose = [(1-&gt;4)-alpha-D-glucosyl](n+1) + ADP + H(+)</text>
        <dbReference type="Rhea" id="RHEA:18189"/>
        <dbReference type="Rhea" id="RHEA-COMP:9584"/>
        <dbReference type="Rhea" id="RHEA-COMP:9587"/>
        <dbReference type="ChEBI" id="CHEBI:15378"/>
        <dbReference type="ChEBI" id="CHEBI:15444"/>
        <dbReference type="ChEBI" id="CHEBI:57498"/>
        <dbReference type="ChEBI" id="CHEBI:456216"/>
        <dbReference type="EC" id="2.4.1.21"/>
    </reaction>
</comment>
<proteinExistence type="predicted"/>
<evidence type="ECO:0000256" key="1">
    <source>
        <dbReference type="ARBA" id="ARBA00001478"/>
    </source>
</evidence>
<comment type="caution">
    <text evidence="6">The sequence shown here is derived from an EMBL/GenBank/DDBJ whole genome shotgun (WGS) entry which is preliminary data.</text>
</comment>
<evidence type="ECO:0000256" key="4">
    <source>
        <dbReference type="ARBA" id="ARBA00022679"/>
    </source>
</evidence>